<feature type="compositionally biased region" description="Basic and acidic residues" evidence="11">
    <location>
        <begin position="115"/>
        <end position="141"/>
    </location>
</feature>
<evidence type="ECO:0000256" key="7">
    <source>
        <dbReference type="ARBA" id="ARBA00022908"/>
    </source>
</evidence>
<dbReference type="GO" id="GO:0003887">
    <property type="term" value="F:DNA-directed DNA polymerase activity"/>
    <property type="evidence" value="ECO:0007669"/>
    <property type="project" value="UniProtKB-KW"/>
</dbReference>
<dbReference type="HOGENOM" id="CLU_1526195_0_0_1"/>
<dbReference type="GO" id="GO:0006310">
    <property type="term" value="P:DNA recombination"/>
    <property type="evidence" value="ECO:0007669"/>
    <property type="project" value="UniProtKB-KW"/>
</dbReference>
<evidence type="ECO:0000313" key="13">
    <source>
        <dbReference type="Proteomes" id="UP000012065"/>
    </source>
</evidence>
<keyword evidence="9" id="KW-0239">DNA-directed DNA polymerase</keyword>
<evidence type="ECO:0000256" key="2">
    <source>
        <dbReference type="ARBA" id="ARBA00022722"/>
    </source>
</evidence>
<feature type="compositionally biased region" description="Acidic residues" evidence="11">
    <location>
        <begin position="104"/>
        <end position="114"/>
    </location>
</feature>
<dbReference type="PANTHER" id="PTHR42648:SF11">
    <property type="entry name" value="TRANSPOSON TY4-P GAG-POL POLYPROTEIN"/>
    <property type="match status" value="1"/>
</dbReference>
<evidence type="ECO:0000256" key="1">
    <source>
        <dbReference type="ARBA" id="ARBA00022695"/>
    </source>
</evidence>
<keyword evidence="3" id="KW-0479">Metal-binding</keyword>
<dbReference type="InterPro" id="IPR039537">
    <property type="entry name" value="Retrotran_Ty1/copia-like"/>
</dbReference>
<keyword evidence="2" id="KW-0540">Nuclease</keyword>
<organism evidence="12 13">
    <name type="scientific">Thanatephorus cucumeris (strain AG1-IB / isolate 7/3/14)</name>
    <name type="common">Lettuce bottom rot fungus</name>
    <name type="synonym">Rhizoctonia solani</name>
    <dbReference type="NCBI Taxonomy" id="1108050"/>
    <lineage>
        <taxon>Eukaryota</taxon>
        <taxon>Fungi</taxon>
        <taxon>Dikarya</taxon>
        <taxon>Basidiomycota</taxon>
        <taxon>Agaricomycotina</taxon>
        <taxon>Agaricomycetes</taxon>
        <taxon>Cantharellales</taxon>
        <taxon>Ceratobasidiaceae</taxon>
        <taxon>Rhizoctonia</taxon>
        <taxon>Rhizoctonia solani AG-1</taxon>
    </lineage>
</organism>
<evidence type="ECO:0000256" key="11">
    <source>
        <dbReference type="SAM" id="MobiDB-lite"/>
    </source>
</evidence>
<accession>M5C5X1</accession>
<feature type="region of interest" description="Disordered" evidence="11">
    <location>
        <begin position="104"/>
        <end position="176"/>
    </location>
</feature>
<evidence type="ECO:0000256" key="9">
    <source>
        <dbReference type="ARBA" id="ARBA00022932"/>
    </source>
</evidence>
<dbReference type="GO" id="GO:0015074">
    <property type="term" value="P:DNA integration"/>
    <property type="evidence" value="ECO:0007669"/>
    <property type="project" value="UniProtKB-KW"/>
</dbReference>
<dbReference type="AlphaFoldDB" id="M5C5X1"/>
<feature type="compositionally biased region" description="Pro residues" evidence="11">
    <location>
        <begin position="166"/>
        <end position="176"/>
    </location>
</feature>
<evidence type="ECO:0000256" key="3">
    <source>
        <dbReference type="ARBA" id="ARBA00022723"/>
    </source>
</evidence>
<evidence type="ECO:0008006" key="14">
    <source>
        <dbReference type="Google" id="ProtNLM"/>
    </source>
</evidence>
<keyword evidence="10" id="KW-0233">DNA recombination</keyword>
<dbReference type="GO" id="GO:0003964">
    <property type="term" value="F:RNA-directed DNA polymerase activity"/>
    <property type="evidence" value="ECO:0007669"/>
    <property type="project" value="UniProtKB-KW"/>
</dbReference>
<sequence>MRIDSGMADKYWGYAILHAANVSNVTPKRFLNGQTPEEVFTGKKPNVSRLQIFGCKAWARIPENKRSKLQAQSIEFDHATSKIITLRDVVFDEGGETHQQIIIEDFDDEVPEEVGDVKNKQKDTAESIKGESKPEKVEPKSEGSNSESDDTNSTPVTAPELSEAPSTPPRASTPPP</sequence>
<dbReference type="GO" id="GO:0046872">
    <property type="term" value="F:metal ion binding"/>
    <property type="evidence" value="ECO:0007669"/>
    <property type="project" value="UniProtKB-KW"/>
</dbReference>
<evidence type="ECO:0000256" key="8">
    <source>
        <dbReference type="ARBA" id="ARBA00022918"/>
    </source>
</evidence>
<proteinExistence type="predicted"/>
<dbReference type="GO" id="GO:0004519">
    <property type="term" value="F:endonuclease activity"/>
    <property type="evidence" value="ECO:0007669"/>
    <property type="project" value="UniProtKB-KW"/>
</dbReference>
<keyword evidence="5" id="KW-0378">Hydrolase</keyword>
<evidence type="ECO:0000256" key="10">
    <source>
        <dbReference type="ARBA" id="ARBA00023172"/>
    </source>
</evidence>
<evidence type="ECO:0000256" key="6">
    <source>
        <dbReference type="ARBA" id="ARBA00022842"/>
    </source>
</evidence>
<dbReference type="GO" id="GO:0016787">
    <property type="term" value="F:hydrolase activity"/>
    <property type="evidence" value="ECO:0007669"/>
    <property type="project" value="UniProtKB-KW"/>
</dbReference>
<reference evidence="12 13" key="1">
    <citation type="journal article" date="2013" name="J. Biotechnol.">
        <title>Establishment and interpretation of the genome sequence of the phytopathogenic fungus Rhizoctonia solani AG1-IB isolate 7/3/14.</title>
        <authorList>
            <person name="Wibberg D.W."/>
            <person name="Jelonek L.J."/>
            <person name="Rupp O.R."/>
            <person name="Hennig M.H."/>
            <person name="Eikmeyer F.E."/>
            <person name="Goesmann A.G."/>
            <person name="Hartmann A.H."/>
            <person name="Borriss R.B."/>
            <person name="Grosch R.G."/>
            <person name="Puehler A.P."/>
            <person name="Schlueter A.S."/>
        </authorList>
    </citation>
    <scope>NUCLEOTIDE SEQUENCE [LARGE SCALE GENOMIC DNA]</scope>
    <source>
        <strain evidence="13">AG1-IB / isolate 7/3/14</strain>
    </source>
</reference>
<protein>
    <recommendedName>
        <fullName evidence="14">Copia protein</fullName>
    </recommendedName>
</protein>
<evidence type="ECO:0000256" key="5">
    <source>
        <dbReference type="ARBA" id="ARBA00022801"/>
    </source>
</evidence>
<keyword evidence="6" id="KW-0460">Magnesium</keyword>
<evidence type="ECO:0000313" key="12">
    <source>
        <dbReference type="EMBL" id="CCO34485.1"/>
    </source>
</evidence>
<keyword evidence="4" id="KW-0255">Endonuclease</keyword>
<keyword evidence="8" id="KW-0695">RNA-directed DNA polymerase</keyword>
<keyword evidence="9" id="KW-0808">Transferase</keyword>
<name>M5C5X1_THACB</name>
<comment type="caution">
    <text evidence="12">The sequence shown here is derived from an EMBL/GenBank/DDBJ whole genome shotgun (WGS) entry which is preliminary data.</text>
</comment>
<evidence type="ECO:0000256" key="4">
    <source>
        <dbReference type="ARBA" id="ARBA00022759"/>
    </source>
</evidence>
<dbReference type="EMBL" id="CAOJ01013185">
    <property type="protein sequence ID" value="CCO34485.1"/>
    <property type="molecule type" value="Genomic_DNA"/>
</dbReference>
<dbReference type="Proteomes" id="UP000012065">
    <property type="component" value="Unassembled WGS sequence"/>
</dbReference>
<dbReference type="PANTHER" id="PTHR42648">
    <property type="entry name" value="TRANSPOSASE, PUTATIVE-RELATED"/>
    <property type="match status" value="1"/>
</dbReference>
<keyword evidence="7" id="KW-0229">DNA integration</keyword>
<gene>
    <name evidence="12" type="ORF">BN14_08585</name>
</gene>
<keyword evidence="1" id="KW-0548">Nucleotidyltransferase</keyword>